<dbReference type="InterPro" id="IPR028098">
    <property type="entry name" value="Glyco_trans_4-like_N"/>
</dbReference>
<dbReference type="EMBL" id="AP024545">
    <property type="protein sequence ID" value="BCT91756.1"/>
    <property type="molecule type" value="Genomic_DNA"/>
</dbReference>
<dbReference type="RefSeq" id="WP_213435885.1">
    <property type="nucleotide sequence ID" value="NZ_AP024545.1"/>
</dbReference>
<dbReference type="SUPFAM" id="SSF53756">
    <property type="entry name" value="UDP-Glycosyltransferase/glycogen phosphorylase"/>
    <property type="match status" value="1"/>
</dbReference>
<evidence type="ECO:0000313" key="3">
    <source>
        <dbReference type="EMBL" id="BCT91756.1"/>
    </source>
</evidence>
<reference evidence="3 4" key="1">
    <citation type="submission" date="2021-03" db="EMBL/GenBank/DDBJ databases">
        <title>Complete Genome Sequences of Two Lysobacter Strains Isolated from Sea Water (Lysobacter caseinilyticus) and Soil (Lysobacter helvus) in South Korea.</title>
        <authorList>
            <person name="Watanabe Y."/>
            <person name="Arakawa K."/>
        </authorList>
    </citation>
    <scope>NUCLEOTIDE SEQUENCE [LARGE SCALE GENOMIC DNA]</scope>
    <source>
        <strain evidence="3 4">KVB24</strain>
    </source>
</reference>
<keyword evidence="4" id="KW-1185">Reference proteome</keyword>
<dbReference type="PANTHER" id="PTHR45947">
    <property type="entry name" value="SULFOQUINOVOSYL TRANSFERASE SQD2"/>
    <property type="match status" value="1"/>
</dbReference>
<dbReference type="Gene3D" id="3.40.50.2000">
    <property type="entry name" value="Glycogen Phosphorylase B"/>
    <property type="match status" value="2"/>
</dbReference>
<accession>A0ABM7Q3A4</accession>
<evidence type="ECO:0000259" key="1">
    <source>
        <dbReference type="Pfam" id="PF00534"/>
    </source>
</evidence>
<dbReference type="Proteomes" id="UP000681317">
    <property type="component" value="Chromosome"/>
</dbReference>
<protein>
    <submittedName>
        <fullName evidence="3">Glycoside hydrolase</fullName>
    </submittedName>
</protein>
<gene>
    <name evidence="3" type="ORF">LYSCAS_07800</name>
</gene>
<keyword evidence="3" id="KW-0378">Hydrolase</keyword>
<dbReference type="GO" id="GO:0016787">
    <property type="term" value="F:hydrolase activity"/>
    <property type="evidence" value="ECO:0007669"/>
    <property type="project" value="UniProtKB-KW"/>
</dbReference>
<dbReference type="CDD" id="cd03801">
    <property type="entry name" value="GT4_PimA-like"/>
    <property type="match status" value="1"/>
</dbReference>
<name>A0ABM7Q3A4_9GAMM</name>
<feature type="domain" description="Glycosyltransferase subfamily 4-like N-terminal" evidence="2">
    <location>
        <begin position="14"/>
        <end position="163"/>
    </location>
</feature>
<dbReference type="Pfam" id="PF13439">
    <property type="entry name" value="Glyco_transf_4"/>
    <property type="match status" value="1"/>
</dbReference>
<dbReference type="Pfam" id="PF00534">
    <property type="entry name" value="Glycos_transf_1"/>
    <property type="match status" value="1"/>
</dbReference>
<feature type="domain" description="Glycosyl transferase family 1" evidence="1">
    <location>
        <begin position="177"/>
        <end position="346"/>
    </location>
</feature>
<dbReference type="PANTHER" id="PTHR45947:SF3">
    <property type="entry name" value="SULFOQUINOVOSYL TRANSFERASE SQD2"/>
    <property type="match status" value="1"/>
</dbReference>
<sequence>MRSLLITRNFPPLVGGMERLNRHIAQALARNGAMAMVGPSGARAFAPAGIDLREVPHRPLPRFLMGAFVEGWRSAGRFAPTLVLAGSGLAAPQARLAARRAGARCAVYVHGLDLIAPHPVYQRLWLPAIRGADRVIANSRNTARLAEQQGVPRDRLRVVTPGTEVFDTPPVASTTAERATLGLQDGPVLLSVGRLTERKGLAAFIRDAMPALVAARPDVQLIIVGSDANDAVAAARGSERARIVAEAERAGVAGHVRLFGVVDDATLDILYRSADLHLFPVRDLPGDVEGFGMVALEAASRGVPTLGYAVGGVPDAVEHGRTGELVAPDDARALAEATLAWLAKPRAQTAADCLAFAAANGWDIFERRLVEAFA</sequence>
<dbReference type="InterPro" id="IPR050194">
    <property type="entry name" value="Glycosyltransferase_grp1"/>
</dbReference>
<organism evidence="3 4">
    <name type="scientific">Noviluteimonas caseinilytica</name>
    <dbReference type="NCBI Taxonomy" id="2675101"/>
    <lineage>
        <taxon>Bacteria</taxon>
        <taxon>Pseudomonadati</taxon>
        <taxon>Pseudomonadota</taxon>
        <taxon>Gammaproteobacteria</taxon>
        <taxon>Lysobacterales</taxon>
        <taxon>Lysobacteraceae</taxon>
        <taxon>Noviluteimonas</taxon>
    </lineage>
</organism>
<evidence type="ECO:0000313" key="4">
    <source>
        <dbReference type="Proteomes" id="UP000681317"/>
    </source>
</evidence>
<dbReference type="InterPro" id="IPR001296">
    <property type="entry name" value="Glyco_trans_1"/>
</dbReference>
<proteinExistence type="predicted"/>
<evidence type="ECO:0000259" key="2">
    <source>
        <dbReference type="Pfam" id="PF13439"/>
    </source>
</evidence>